<accession>A0A0C3QHE9</accession>
<gene>
    <name evidence="2" type="ORF">M407DRAFT_24725</name>
</gene>
<dbReference type="InterPro" id="IPR032675">
    <property type="entry name" value="LRR_dom_sf"/>
</dbReference>
<feature type="domain" description="F-box" evidence="1">
    <location>
        <begin position="22"/>
        <end position="57"/>
    </location>
</feature>
<organism evidence="2 3">
    <name type="scientific">Tulasnella calospora MUT 4182</name>
    <dbReference type="NCBI Taxonomy" id="1051891"/>
    <lineage>
        <taxon>Eukaryota</taxon>
        <taxon>Fungi</taxon>
        <taxon>Dikarya</taxon>
        <taxon>Basidiomycota</taxon>
        <taxon>Agaricomycotina</taxon>
        <taxon>Agaricomycetes</taxon>
        <taxon>Cantharellales</taxon>
        <taxon>Tulasnellaceae</taxon>
        <taxon>Tulasnella</taxon>
    </lineage>
</organism>
<dbReference type="InterPro" id="IPR001810">
    <property type="entry name" value="F-box_dom"/>
</dbReference>
<evidence type="ECO:0000313" key="2">
    <source>
        <dbReference type="EMBL" id="KIO25976.1"/>
    </source>
</evidence>
<dbReference type="EMBL" id="KN823032">
    <property type="protein sequence ID" value="KIO25976.1"/>
    <property type="molecule type" value="Genomic_DNA"/>
</dbReference>
<name>A0A0C3QHE9_9AGAM</name>
<dbReference type="SUPFAM" id="SSF52047">
    <property type="entry name" value="RNI-like"/>
    <property type="match status" value="1"/>
</dbReference>
<evidence type="ECO:0000313" key="3">
    <source>
        <dbReference type="Proteomes" id="UP000054248"/>
    </source>
</evidence>
<reference evidence="2 3" key="1">
    <citation type="submission" date="2014-04" db="EMBL/GenBank/DDBJ databases">
        <authorList>
            <consortium name="DOE Joint Genome Institute"/>
            <person name="Kuo A."/>
            <person name="Girlanda M."/>
            <person name="Perotto S."/>
            <person name="Kohler A."/>
            <person name="Nagy L.G."/>
            <person name="Floudas D."/>
            <person name="Copeland A."/>
            <person name="Barry K.W."/>
            <person name="Cichocki N."/>
            <person name="Veneault-Fourrey C."/>
            <person name="LaButti K."/>
            <person name="Lindquist E.A."/>
            <person name="Lipzen A."/>
            <person name="Lundell T."/>
            <person name="Morin E."/>
            <person name="Murat C."/>
            <person name="Sun H."/>
            <person name="Tunlid A."/>
            <person name="Henrissat B."/>
            <person name="Grigoriev I.V."/>
            <person name="Hibbett D.S."/>
            <person name="Martin F."/>
            <person name="Nordberg H.P."/>
            <person name="Cantor M.N."/>
            <person name="Hua S.X."/>
        </authorList>
    </citation>
    <scope>NUCLEOTIDE SEQUENCE [LARGE SCALE GENOMIC DNA]</scope>
    <source>
        <strain evidence="2 3">MUT 4182</strain>
    </source>
</reference>
<dbReference type="OrthoDB" id="2447803at2759"/>
<evidence type="ECO:0000259" key="1">
    <source>
        <dbReference type="Pfam" id="PF12937"/>
    </source>
</evidence>
<keyword evidence="3" id="KW-1185">Reference proteome</keyword>
<reference evidence="3" key="2">
    <citation type="submission" date="2015-01" db="EMBL/GenBank/DDBJ databases">
        <title>Evolutionary Origins and Diversification of the Mycorrhizal Mutualists.</title>
        <authorList>
            <consortium name="DOE Joint Genome Institute"/>
            <consortium name="Mycorrhizal Genomics Consortium"/>
            <person name="Kohler A."/>
            <person name="Kuo A."/>
            <person name="Nagy L.G."/>
            <person name="Floudas D."/>
            <person name="Copeland A."/>
            <person name="Barry K.W."/>
            <person name="Cichocki N."/>
            <person name="Veneault-Fourrey C."/>
            <person name="LaButti K."/>
            <person name="Lindquist E.A."/>
            <person name="Lipzen A."/>
            <person name="Lundell T."/>
            <person name="Morin E."/>
            <person name="Murat C."/>
            <person name="Riley R."/>
            <person name="Ohm R."/>
            <person name="Sun H."/>
            <person name="Tunlid A."/>
            <person name="Henrissat B."/>
            <person name="Grigoriev I.V."/>
            <person name="Hibbett D.S."/>
            <person name="Martin F."/>
        </authorList>
    </citation>
    <scope>NUCLEOTIDE SEQUENCE [LARGE SCALE GENOMIC DNA]</scope>
    <source>
        <strain evidence="3">MUT 4182</strain>
    </source>
</reference>
<dbReference type="Proteomes" id="UP000054248">
    <property type="component" value="Unassembled WGS sequence"/>
</dbReference>
<dbReference type="Gene3D" id="3.80.10.10">
    <property type="entry name" value="Ribonuclease Inhibitor"/>
    <property type="match status" value="1"/>
</dbReference>
<sequence>MIESTHSGLEPRAAHRVLFIIEVLMQVLRNLGKPELAAAALTCRTWTDVALDMLWEELESVCPIMALLGPISKHENGWDWDSGFPSGDWTRFSSYVKRVRSLSYCSADENGGIFFSGQMSSGVPARWLHYVASHSGQYLLPQIRKIDWNCCEDNELEMILPFLSSKIKDIRIRTWWDVSPTAMDRILKALRGVLPSGVRVFHFIPHGFRPTEGASEHMGPLIEPLNELQDLRVPYHLMVPAMFKPSQLRALEGGCDLESGINANALLSQLADTCPLLEDLRIMFWGGSNIDFTVIRPLIRCSKLRSLDMEYERAFDPSPAEISEMGRAWRELEALHIASRRLYNDPALGMPVGLLVAFAESFGPKLRKLGLYVNTHDIPAPPDPPVSFPNLEVLYFGTSELDSDKAKVAKASLFLSELLPKKVGPTTSHRWSWETEQSVFDPGSRGWGGDSWNVLWRMLSQGETADILAELDPVPQALPGDLEEIDWTGGGGEEIDWTGGGEEFDWTGGGDEEFVVD</sequence>
<dbReference type="InterPro" id="IPR036047">
    <property type="entry name" value="F-box-like_dom_sf"/>
</dbReference>
<dbReference type="AlphaFoldDB" id="A0A0C3QHE9"/>
<dbReference type="HOGENOM" id="CLU_021164_5_3_1"/>
<dbReference type="Pfam" id="PF12937">
    <property type="entry name" value="F-box-like"/>
    <property type="match status" value="1"/>
</dbReference>
<protein>
    <recommendedName>
        <fullName evidence="1">F-box domain-containing protein</fullName>
    </recommendedName>
</protein>
<dbReference type="SUPFAM" id="SSF81383">
    <property type="entry name" value="F-box domain"/>
    <property type="match status" value="1"/>
</dbReference>
<proteinExistence type="predicted"/>